<proteinExistence type="predicted"/>
<keyword evidence="2" id="KW-1185">Reference proteome</keyword>
<dbReference type="AlphaFoldDB" id="A0A1V0AFV2"/>
<dbReference type="KEGG" id="noa:BKM31_53225"/>
<name>A0A1V0AFV2_9ACTN</name>
<protein>
    <submittedName>
        <fullName evidence="1">Uncharacterized protein</fullName>
    </submittedName>
</protein>
<dbReference type="Proteomes" id="UP000190797">
    <property type="component" value="Chromosome"/>
</dbReference>
<organism evidence="1 2">
    <name type="scientific">[Actinomadura] parvosata subsp. kistnae</name>
    <dbReference type="NCBI Taxonomy" id="1909395"/>
    <lineage>
        <taxon>Bacteria</taxon>
        <taxon>Bacillati</taxon>
        <taxon>Actinomycetota</taxon>
        <taxon>Actinomycetes</taxon>
        <taxon>Streptosporangiales</taxon>
        <taxon>Streptosporangiaceae</taxon>
        <taxon>Nonomuraea</taxon>
    </lineage>
</organism>
<dbReference type="EMBL" id="CP017717">
    <property type="protein sequence ID" value="AQZ69075.1"/>
    <property type="molecule type" value="Genomic_DNA"/>
</dbReference>
<accession>A0A1V0AFV2</accession>
<gene>
    <name evidence="1" type="ORF">BKM31_53225</name>
</gene>
<sequence length="133" mass="13718">MIVDKSSPVGRTTGLVVAGALAGAALVGAGVALADGLPGSSPKVTYVKENRTIPPGYLSTNVVCPEGQQAIGGGFAHVGEHQQEHPVIAEISAPSNTSGEPDDPTNAWTFFFVNDKKRTTPVEVHVICTPIDD</sequence>
<reference evidence="2" key="1">
    <citation type="journal article" date="2017" name="Med. Chem. Commun.">
        <title>Nonomuraea sp. ATCC 55076 harbours the largest actinomycete chromosome to date and the kistamicin biosynthetic gene cluster.</title>
        <authorList>
            <person name="Nazari B."/>
            <person name="Forneris C.C."/>
            <person name="Gibson M.I."/>
            <person name="Moon K."/>
            <person name="Schramma K.R."/>
            <person name="Seyedsayamdost M.R."/>
        </authorList>
    </citation>
    <scope>NUCLEOTIDE SEQUENCE [LARGE SCALE GENOMIC DNA]</scope>
    <source>
        <strain evidence="2">ATCC 55076</strain>
    </source>
</reference>
<evidence type="ECO:0000313" key="2">
    <source>
        <dbReference type="Proteomes" id="UP000190797"/>
    </source>
</evidence>
<evidence type="ECO:0000313" key="1">
    <source>
        <dbReference type="EMBL" id="AQZ69075.1"/>
    </source>
</evidence>